<organism evidence="1 2">
    <name type="scientific">Candidatus Entotheonella gemina</name>
    <dbReference type="NCBI Taxonomy" id="1429439"/>
    <lineage>
        <taxon>Bacteria</taxon>
        <taxon>Pseudomonadati</taxon>
        <taxon>Nitrospinota/Tectimicrobiota group</taxon>
        <taxon>Candidatus Tectimicrobiota</taxon>
        <taxon>Candidatus Entotheonellia</taxon>
        <taxon>Candidatus Entotheonellales</taxon>
        <taxon>Candidatus Entotheonellaceae</taxon>
        <taxon>Candidatus Entotheonella</taxon>
    </lineage>
</organism>
<gene>
    <name evidence="1" type="ORF">ETSY2_48710</name>
</gene>
<proteinExistence type="predicted"/>
<evidence type="ECO:0000313" key="1">
    <source>
        <dbReference type="EMBL" id="ETW95042.1"/>
    </source>
</evidence>
<reference evidence="1 2" key="1">
    <citation type="journal article" date="2014" name="Nature">
        <title>An environmental bacterial taxon with a large and distinct metabolic repertoire.</title>
        <authorList>
            <person name="Wilson M.C."/>
            <person name="Mori T."/>
            <person name="Ruckert C."/>
            <person name="Uria A.R."/>
            <person name="Helf M.J."/>
            <person name="Takada K."/>
            <person name="Gernert C."/>
            <person name="Steffens U.A."/>
            <person name="Heycke N."/>
            <person name="Schmitt S."/>
            <person name="Rinke C."/>
            <person name="Helfrich E.J."/>
            <person name="Brachmann A.O."/>
            <person name="Gurgui C."/>
            <person name="Wakimoto T."/>
            <person name="Kracht M."/>
            <person name="Crusemann M."/>
            <person name="Hentschel U."/>
            <person name="Abe I."/>
            <person name="Matsunaga S."/>
            <person name="Kalinowski J."/>
            <person name="Takeyama H."/>
            <person name="Piel J."/>
        </authorList>
    </citation>
    <scope>NUCLEOTIDE SEQUENCE [LARGE SCALE GENOMIC DNA]</scope>
    <source>
        <strain evidence="2">TSY2</strain>
    </source>
</reference>
<accession>W4LAL3</accession>
<evidence type="ECO:0000313" key="2">
    <source>
        <dbReference type="Proteomes" id="UP000019140"/>
    </source>
</evidence>
<dbReference type="EMBL" id="AZHX01002363">
    <property type="protein sequence ID" value="ETW95042.1"/>
    <property type="molecule type" value="Genomic_DNA"/>
</dbReference>
<dbReference type="InterPro" id="IPR029058">
    <property type="entry name" value="AB_hydrolase_fold"/>
</dbReference>
<sequence length="72" mass="7736">MAEQAAIGQDVVDLVEALRIDQCALSGFDWGLRAACITSILHPEMVKGFVAAVWLDGSGSPDWVATHWPLAQ</sequence>
<name>W4LAL3_9BACT</name>
<evidence type="ECO:0008006" key="3">
    <source>
        <dbReference type="Google" id="ProtNLM"/>
    </source>
</evidence>
<dbReference type="HOGENOM" id="CLU_2714860_0_0_7"/>
<comment type="caution">
    <text evidence="1">The sequence shown here is derived from an EMBL/GenBank/DDBJ whole genome shotgun (WGS) entry which is preliminary data.</text>
</comment>
<dbReference type="AlphaFoldDB" id="W4LAL3"/>
<dbReference type="SUPFAM" id="SSF53474">
    <property type="entry name" value="alpha/beta-Hydrolases"/>
    <property type="match status" value="1"/>
</dbReference>
<protein>
    <recommendedName>
        <fullName evidence="3">AB hydrolase-1 domain-containing protein</fullName>
    </recommendedName>
</protein>
<dbReference type="Gene3D" id="3.40.50.1820">
    <property type="entry name" value="alpha/beta hydrolase"/>
    <property type="match status" value="1"/>
</dbReference>
<keyword evidence="2" id="KW-1185">Reference proteome</keyword>
<dbReference type="Proteomes" id="UP000019140">
    <property type="component" value="Unassembled WGS sequence"/>
</dbReference>